<dbReference type="Proteomes" id="UP001209570">
    <property type="component" value="Unassembled WGS sequence"/>
</dbReference>
<evidence type="ECO:0000313" key="3">
    <source>
        <dbReference type="Proteomes" id="UP001209570"/>
    </source>
</evidence>
<gene>
    <name evidence="2" type="ORF">P43SY_009295</name>
</gene>
<dbReference type="EMBL" id="JAKCXM010000252">
    <property type="protein sequence ID" value="KAJ0397440.1"/>
    <property type="molecule type" value="Genomic_DNA"/>
</dbReference>
<dbReference type="InterPro" id="IPR011990">
    <property type="entry name" value="TPR-like_helical_dom_sf"/>
</dbReference>
<protein>
    <submittedName>
        <fullName evidence="2">Uncharacterized protein</fullName>
    </submittedName>
</protein>
<accession>A0AAD5LZ70</accession>
<proteinExistence type="predicted"/>
<dbReference type="Gene3D" id="1.25.40.10">
    <property type="entry name" value="Tetratricopeptide repeat domain"/>
    <property type="match status" value="1"/>
</dbReference>
<keyword evidence="3" id="KW-1185">Reference proteome</keyword>
<feature type="region of interest" description="Disordered" evidence="1">
    <location>
        <begin position="696"/>
        <end position="720"/>
    </location>
</feature>
<evidence type="ECO:0000256" key="1">
    <source>
        <dbReference type="SAM" id="MobiDB-lite"/>
    </source>
</evidence>
<evidence type="ECO:0000313" key="2">
    <source>
        <dbReference type="EMBL" id="KAJ0397440.1"/>
    </source>
</evidence>
<dbReference type="SUPFAM" id="SSF48452">
    <property type="entry name" value="TPR-like"/>
    <property type="match status" value="1"/>
</dbReference>
<comment type="caution">
    <text evidence="2">The sequence shown here is derived from an EMBL/GenBank/DDBJ whole genome shotgun (WGS) entry which is preliminary data.</text>
</comment>
<feature type="compositionally biased region" description="Basic and acidic residues" evidence="1">
    <location>
        <begin position="708"/>
        <end position="719"/>
    </location>
</feature>
<reference evidence="2" key="1">
    <citation type="submission" date="2021-12" db="EMBL/GenBank/DDBJ databases">
        <title>Prjna785345.</title>
        <authorList>
            <person name="Rujirawat T."/>
            <person name="Krajaejun T."/>
        </authorList>
    </citation>
    <scope>NUCLEOTIDE SEQUENCE</scope>
    <source>
        <strain evidence="2">Pi057C3</strain>
    </source>
</reference>
<dbReference type="AlphaFoldDB" id="A0AAD5LZ70"/>
<sequence>MLGAMDKSRQSQRVVEFQELYRQLERVLYAVEDEIAAAAAETEKASESRPSTASIRAAMADERRKSRAQRLLEAHYDLAELCATNADYKRASDHYARILTWIEAYELRQRAGGAADQAKPDLTPQNKGIALAAAEAAAADEGVPLAFAAVLPALKLNVLTNLSTVSFRTGDEKTAMANVLEAKRALRERSASEEQHSSALTQLEIVATVNYAVLMRSQSRVDDALHAAASALDLIQDASKKGAAKQQREPVDAAVLDAHCTALSPYASDAAELAISSARRDDELVARVLNNLALHDLGRRDLASALSHLLAAFRASLQTQDAHTRAVVQYHIGLVIAQLETTIELPNDDAVRRLSITALDDKATESRALSAKECFAKADALVSGSAAPLAERALAVACGAGHGEAEYYDGDFHTAEAEFTITLQRLKELLREVAPSRSNPWLAAPKTPSGTAVLEELRKLQGFLESYVGNAQLVQGKFELAEAAHQRDLELALETEDIHAQLRALRNLALVYNSTQRYEEAITLWRETVEIAVVLQSKRDLMMGYSGLGTALRELQITDPHAFAALFKAAPDSEPRQIFLRQRALAVELDDKHQQILAQRHLVATYESGGDDLEQRLQECDLLVRWCEQYENLHYRADAYRAMANALTAQLQRLRERGQRFAEAIKVLTHRRNAVSQQWRDTHLRLTAATARMLQPGAATTSGASDQGQRDALADDRHPRPPIARLEVLLRQ</sequence>
<organism evidence="2 3">
    <name type="scientific">Pythium insidiosum</name>
    <name type="common">Pythiosis disease agent</name>
    <dbReference type="NCBI Taxonomy" id="114742"/>
    <lineage>
        <taxon>Eukaryota</taxon>
        <taxon>Sar</taxon>
        <taxon>Stramenopiles</taxon>
        <taxon>Oomycota</taxon>
        <taxon>Peronosporomycetes</taxon>
        <taxon>Pythiales</taxon>
        <taxon>Pythiaceae</taxon>
        <taxon>Pythium</taxon>
    </lineage>
</organism>
<name>A0AAD5LZ70_PYTIN</name>
<feature type="compositionally biased region" description="Polar residues" evidence="1">
    <location>
        <begin position="698"/>
        <end position="707"/>
    </location>
</feature>